<dbReference type="Gene3D" id="1.10.10.60">
    <property type="entry name" value="Homeodomain-like"/>
    <property type="match status" value="2"/>
</dbReference>
<evidence type="ECO:0000256" key="1">
    <source>
        <dbReference type="ARBA" id="ARBA00023015"/>
    </source>
</evidence>
<dbReference type="Gene3D" id="2.60.120.10">
    <property type="entry name" value="Jelly Rolls"/>
    <property type="match status" value="1"/>
</dbReference>
<dbReference type="InterPro" id="IPR020449">
    <property type="entry name" value="Tscrpt_reg_AraC-type_HTH"/>
</dbReference>
<protein>
    <submittedName>
        <fullName evidence="5">AraC-type DNA-binding protein</fullName>
    </submittedName>
</protein>
<dbReference type="GO" id="GO:0043565">
    <property type="term" value="F:sequence-specific DNA binding"/>
    <property type="evidence" value="ECO:0007669"/>
    <property type="project" value="InterPro"/>
</dbReference>
<dbReference type="PANTHER" id="PTHR43280:SF27">
    <property type="entry name" value="TRANSCRIPTIONAL REGULATOR MTLR"/>
    <property type="match status" value="1"/>
</dbReference>
<keyword evidence="1" id="KW-0805">Transcription regulation</keyword>
<dbReference type="GO" id="GO:0003700">
    <property type="term" value="F:DNA-binding transcription factor activity"/>
    <property type="evidence" value="ECO:0007669"/>
    <property type="project" value="InterPro"/>
</dbReference>
<dbReference type="Pfam" id="PF02311">
    <property type="entry name" value="AraC_binding"/>
    <property type="match status" value="1"/>
</dbReference>
<dbReference type="AlphaFoldDB" id="A0A1M4TI70"/>
<dbReference type="PRINTS" id="PR00032">
    <property type="entry name" value="HTHARAC"/>
</dbReference>
<name>A0A1M4TI70_9FLAO</name>
<proteinExistence type="predicted"/>
<dbReference type="STRING" id="1302685.SAMN05444408_101397"/>
<dbReference type="RefSeq" id="WP_072883135.1">
    <property type="nucleotide sequence ID" value="NZ_FQVO01000001.1"/>
</dbReference>
<reference evidence="6" key="1">
    <citation type="submission" date="2016-11" db="EMBL/GenBank/DDBJ databases">
        <authorList>
            <person name="Varghese N."/>
            <person name="Submissions S."/>
        </authorList>
    </citation>
    <scope>NUCLEOTIDE SEQUENCE [LARGE SCALE GENOMIC DNA]</scope>
    <source>
        <strain evidence="6">DSM 26898</strain>
    </source>
</reference>
<keyword evidence="2 5" id="KW-0238">DNA-binding</keyword>
<dbReference type="Pfam" id="PF12833">
    <property type="entry name" value="HTH_18"/>
    <property type="match status" value="1"/>
</dbReference>
<dbReference type="InterPro" id="IPR009057">
    <property type="entry name" value="Homeodomain-like_sf"/>
</dbReference>
<keyword evidence="3" id="KW-0804">Transcription</keyword>
<dbReference type="Proteomes" id="UP000184236">
    <property type="component" value="Unassembled WGS sequence"/>
</dbReference>
<feature type="domain" description="HTH araC/xylS-type" evidence="4">
    <location>
        <begin position="193"/>
        <end position="291"/>
    </location>
</feature>
<gene>
    <name evidence="5" type="ORF">SAMN05444408_101397</name>
</gene>
<sequence>MENSKTISAVPALEHLTKTENESFVYRNFEYDFFPTPWHYHPEFEIVLVTSSTGKRHIGNHVGDFGPGNLCFIGCNIPHTYKSDEKYYHKKKQLKAKSIVIHFSLDTFGDSIYLPEFKPILSFLKNYKRAFDITGIEQEKISDIMRKMQYYKPLKRWYALVQILEILSMSDNLNNIVQDEIEGFNPLESMRLLKVFEFVKDNYHRSIKIASISALVHMTETSFSRFFIQRTRRSFTDYLVEYRLSKAQKLILETEENIENIAMRTGFNNLSNFNRHFKKKFGVTPRNCRTAKFKIN</sequence>
<evidence type="ECO:0000259" key="4">
    <source>
        <dbReference type="PROSITE" id="PS01124"/>
    </source>
</evidence>
<dbReference type="PROSITE" id="PS01124">
    <property type="entry name" value="HTH_ARAC_FAMILY_2"/>
    <property type="match status" value="1"/>
</dbReference>
<organism evidence="5 6">
    <name type="scientific">Chryseobacterium takakiae</name>
    <dbReference type="NCBI Taxonomy" id="1302685"/>
    <lineage>
        <taxon>Bacteria</taxon>
        <taxon>Pseudomonadati</taxon>
        <taxon>Bacteroidota</taxon>
        <taxon>Flavobacteriia</taxon>
        <taxon>Flavobacteriales</taxon>
        <taxon>Weeksellaceae</taxon>
        <taxon>Chryseobacterium group</taxon>
        <taxon>Chryseobacterium</taxon>
    </lineage>
</organism>
<dbReference type="InterPro" id="IPR011051">
    <property type="entry name" value="RmlC_Cupin_sf"/>
</dbReference>
<dbReference type="PROSITE" id="PS00041">
    <property type="entry name" value="HTH_ARAC_FAMILY_1"/>
    <property type="match status" value="1"/>
</dbReference>
<dbReference type="InterPro" id="IPR018060">
    <property type="entry name" value="HTH_AraC"/>
</dbReference>
<dbReference type="SMART" id="SM00342">
    <property type="entry name" value="HTH_ARAC"/>
    <property type="match status" value="1"/>
</dbReference>
<dbReference type="InterPro" id="IPR014710">
    <property type="entry name" value="RmlC-like_jellyroll"/>
</dbReference>
<dbReference type="SUPFAM" id="SSF46689">
    <property type="entry name" value="Homeodomain-like"/>
    <property type="match status" value="2"/>
</dbReference>
<evidence type="ECO:0000256" key="3">
    <source>
        <dbReference type="ARBA" id="ARBA00023163"/>
    </source>
</evidence>
<evidence type="ECO:0000256" key="2">
    <source>
        <dbReference type="ARBA" id="ARBA00023125"/>
    </source>
</evidence>
<dbReference type="OrthoDB" id="1410704at2"/>
<keyword evidence="6" id="KW-1185">Reference proteome</keyword>
<evidence type="ECO:0000313" key="5">
    <source>
        <dbReference type="EMBL" id="SHE44170.1"/>
    </source>
</evidence>
<dbReference type="InterPro" id="IPR003313">
    <property type="entry name" value="AraC-bd"/>
</dbReference>
<dbReference type="PANTHER" id="PTHR43280">
    <property type="entry name" value="ARAC-FAMILY TRANSCRIPTIONAL REGULATOR"/>
    <property type="match status" value="1"/>
</dbReference>
<accession>A0A1M4TI70</accession>
<dbReference type="InterPro" id="IPR018062">
    <property type="entry name" value="HTH_AraC-typ_CS"/>
</dbReference>
<evidence type="ECO:0000313" key="6">
    <source>
        <dbReference type="Proteomes" id="UP000184236"/>
    </source>
</evidence>
<dbReference type="SUPFAM" id="SSF51182">
    <property type="entry name" value="RmlC-like cupins"/>
    <property type="match status" value="1"/>
</dbReference>
<dbReference type="CDD" id="cd06976">
    <property type="entry name" value="cupin_MtlR-like_N"/>
    <property type="match status" value="1"/>
</dbReference>
<dbReference type="EMBL" id="FQVO01000001">
    <property type="protein sequence ID" value="SHE44170.1"/>
    <property type="molecule type" value="Genomic_DNA"/>
</dbReference>